<dbReference type="AlphaFoldDB" id="A0A6I4T7C6"/>
<comment type="caution">
    <text evidence="1">The sequence shown here is derived from an EMBL/GenBank/DDBJ whole genome shotgun (WGS) entry which is preliminary data.</text>
</comment>
<reference evidence="1 2" key="1">
    <citation type="submission" date="2019-12" db="EMBL/GenBank/DDBJ databases">
        <title>Genomic-based taxomic classification of the family Erythrobacteraceae.</title>
        <authorList>
            <person name="Xu L."/>
        </authorList>
    </citation>
    <scope>NUCLEOTIDE SEQUENCE [LARGE SCALE GENOMIC DNA]</scope>
    <source>
        <strain evidence="1 2">LMG 29518</strain>
    </source>
</reference>
<gene>
    <name evidence="1" type="ORF">GRI91_13205</name>
</gene>
<dbReference type="Proteomes" id="UP000438476">
    <property type="component" value="Unassembled WGS sequence"/>
</dbReference>
<keyword evidence="2" id="KW-1185">Reference proteome</keyword>
<evidence type="ECO:0000313" key="2">
    <source>
        <dbReference type="Proteomes" id="UP000438476"/>
    </source>
</evidence>
<accession>A0A6I4T7C6</accession>
<name>A0A6I4T7C6_9SPHN</name>
<dbReference type="OrthoDB" id="4446543at2"/>
<dbReference type="InterPro" id="IPR032869">
    <property type="entry name" value="WHH_dom_containing"/>
</dbReference>
<proteinExistence type="predicted"/>
<protein>
    <submittedName>
        <fullName evidence="1">Uncharacterized protein</fullName>
    </submittedName>
</protein>
<dbReference type="EMBL" id="WTYT01000006">
    <property type="protein sequence ID" value="MXO66717.1"/>
    <property type="molecule type" value="Genomic_DNA"/>
</dbReference>
<sequence length="63" mass="6959">MGIDLQRTPNGLALTTSPGNWTWHHAQEPGVMQLVPRTQHQPGSIFQEVLHPNGKGGYSIWGK</sequence>
<organism evidence="1 2">
    <name type="scientific">Altericroceibacterium endophyticum</name>
    <dbReference type="NCBI Taxonomy" id="1808508"/>
    <lineage>
        <taxon>Bacteria</taxon>
        <taxon>Pseudomonadati</taxon>
        <taxon>Pseudomonadota</taxon>
        <taxon>Alphaproteobacteria</taxon>
        <taxon>Sphingomonadales</taxon>
        <taxon>Erythrobacteraceae</taxon>
        <taxon>Altericroceibacterium</taxon>
    </lineage>
</organism>
<dbReference type="RefSeq" id="WP_160737173.1">
    <property type="nucleotide sequence ID" value="NZ_WTYT01000006.1"/>
</dbReference>
<evidence type="ECO:0000313" key="1">
    <source>
        <dbReference type="EMBL" id="MXO66717.1"/>
    </source>
</evidence>
<dbReference type="Pfam" id="PF14414">
    <property type="entry name" value="WHH"/>
    <property type="match status" value="1"/>
</dbReference>